<dbReference type="AlphaFoldDB" id="A0AAV5I661"/>
<protein>
    <submittedName>
        <fullName evidence="2">Uncharacterized protein</fullName>
    </submittedName>
</protein>
<organism evidence="2 3">
    <name type="scientific">Rubroshorea leprosula</name>
    <dbReference type="NCBI Taxonomy" id="152421"/>
    <lineage>
        <taxon>Eukaryota</taxon>
        <taxon>Viridiplantae</taxon>
        <taxon>Streptophyta</taxon>
        <taxon>Embryophyta</taxon>
        <taxon>Tracheophyta</taxon>
        <taxon>Spermatophyta</taxon>
        <taxon>Magnoliopsida</taxon>
        <taxon>eudicotyledons</taxon>
        <taxon>Gunneridae</taxon>
        <taxon>Pentapetalae</taxon>
        <taxon>rosids</taxon>
        <taxon>malvids</taxon>
        <taxon>Malvales</taxon>
        <taxon>Dipterocarpaceae</taxon>
        <taxon>Rubroshorea</taxon>
    </lineage>
</organism>
<keyword evidence="3" id="KW-1185">Reference proteome</keyword>
<gene>
    <name evidence="2" type="ORF">SLEP1_g6752</name>
</gene>
<name>A0AAV5I661_9ROSI</name>
<keyword evidence="1" id="KW-0732">Signal</keyword>
<accession>A0AAV5I661</accession>
<evidence type="ECO:0000256" key="1">
    <source>
        <dbReference type="SAM" id="SignalP"/>
    </source>
</evidence>
<proteinExistence type="predicted"/>
<feature type="signal peptide" evidence="1">
    <location>
        <begin position="1"/>
        <end position="28"/>
    </location>
</feature>
<dbReference type="EMBL" id="BPVZ01000006">
    <property type="protein sequence ID" value="GKU93126.1"/>
    <property type="molecule type" value="Genomic_DNA"/>
</dbReference>
<evidence type="ECO:0000313" key="3">
    <source>
        <dbReference type="Proteomes" id="UP001054252"/>
    </source>
</evidence>
<dbReference type="Proteomes" id="UP001054252">
    <property type="component" value="Unassembled WGS sequence"/>
</dbReference>
<sequence length="250" mass="27494">MLGLCSSWLTLALVFELFSSFSTPALRARPLQLVFEPCSLCLSSAVRAAQKILPEFCIVLVSSATRAFELSSSQLMFLQFASHAPAISSSCCSRDFTTRWCPVPSELPSLTLPSAFSVIGTIAALLLSCLAVVLLPSWAALLLPSWSIALNFAAAKLGCSAAAKLGCSTAAELNCLTSAKLEHYFVAAELMEEFRRVIWQSGPPECFALQAVQEVIKPQKQIKLAWDEINCWRICFGHYSRNWHHQQFNQ</sequence>
<reference evidence="2 3" key="1">
    <citation type="journal article" date="2021" name="Commun. Biol.">
        <title>The genome of Shorea leprosula (Dipterocarpaceae) highlights the ecological relevance of drought in aseasonal tropical rainforests.</title>
        <authorList>
            <person name="Ng K.K.S."/>
            <person name="Kobayashi M.J."/>
            <person name="Fawcett J.A."/>
            <person name="Hatakeyama M."/>
            <person name="Paape T."/>
            <person name="Ng C.H."/>
            <person name="Ang C.C."/>
            <person name="Tnah L.H."/>
            <person name="Lee C.T."/>
            <person name="Nishiyama T."/>
            <person name="Sese J."/>
            <person name="O'Brien M.J."/>
            <person name="Copetti D."/>
            <person name="Mohd Noor M.I."/>
            <person name="Ong R.C."/>
            <person name="Putra M."/>
            <person name="Sireger I.Z."/>
            <person name="Indrioko S."/>
            <person name="Kosugi Y."/>
            <person name="Izuno A."/>
            <person name="Isagi Y."/>
            <person name="Lee S.L."/>
            <person name="Shimizu K.K."/>
        </authorList>
    </citation>
    <scope>NUCLEOTIDE SEQUENCE [LARGE SCALE GENOMIC DNA]</scope>
    <source>
        <strain evidence="2">214</strain>
    </source>
</reference>
<comment type="caution">
    <text evidence="2">The sequence shown here is derived from an EMBL/GenBank/DDBJ whole genome shotgun (WGS) entry which is preliminary data.</text>
</comment>
<evidence type="ECO:0000313" key="2">
    <source>
        <dbReference type="EMBL" id="GKU93126.1"/>
    </source>
</evidence>
<feature type="chain" id="PRO_5043966397" evidence="1">
    <location>
        <begin position="29"/>
        <end position="250"/>
    </location>
</feature>